<feature type="signal peptide" evidence="4">
    <location>
        <begin position="1"/>
        <end position="26"/>
    </location>
</feature>
<sequence precursor="true">MLKLFTPLNLVLTSLALSWLSPMAIAQGRADFAQPIAIQAQNESFDIANKMAIFVNDVRITQGTLEILAERMEVSRDSATETDVFVATGSPATYSQQLDDGSPITARANIIRYDQAAQLLTLSGDVEVNQNNSVIRGNEIIYNFATQQLTANRDGSEDDRVTTIFMPKKKNQDDPTER</sequence>
<evidence type="ECO:0000313" key="7">
    <source>
        <dbReference type="Proteomes" id="UP000288279"/>
    </source>
</evidence>
<gene>
    <name evidence="4 6" type="primary">lptA</name>
    <name evidence="6" type="ORF">CWI83_05965</name>
</gene>
<feature type="chain" id="PRO_5019594870" description="Lipopolysaccharide export system protein LptA" evidence="4">
    <location>
        <begin position="27"/>
        <end position="178"/>
    </location>
</feature>
<dbReference type="Proteomes" id="UP000288279">
    <property type="component" value="Unassembled WGS sequence"/>
</dbReference>
<dbReference type="GO" id="GO:0017089">
    <property type="term" value="F:glycolipid transfer activity"/>
    <property type="evidence" value="ECO:0007669"/>
    <property type="project" value="TreeGrafter"/>
</dbReference>
<dbReference type="InterPro" id="IPR014340">
    <property type="entry name" value="LptA"/>
</dbReference>
<evidence type="ECO:0000256" key="3">
    <source>
        <dbReference type="ARBA" id="ARBA00022764"/>
    </source>
</evidence>
<dbReference type="EMBL" id="PIQG01000002">
    <property type="protein sequence ID" value="RUO78566.1"/>
    <property type="molecule type" value="Genomic_DNA"/>
</dbReference>
<dbReference type="PANTHER" id="PTHR36504:SF1">
    <property type="entry name" value="LIPOPOLYSACCHARIDE EXPORT SYSTEM PROTEIN LPTA"/>
    <property type="match status" value="1"/>
</dbReference>
<feature type="domain" description="Organic solvent tolerance-like N-terminal" evidence="5">
    <location>
        <begin position="38"/>
        <end position="147"/>
    </location>
</feature>
<proteinExistence type="inferred from homology"/>
<dbReference type="NCBIfam" id="TIGR03002">
    <property type="entry name" value="outer_YhbN_LptA"/>
    <property type="match status" value="1"/>
</dbReference>
<name>A0A432ZKR5_9GAMM</name>
<keyword evidence="2 4" id="KW-0732">Signal</keyword>
<keyword evidence="3 4" id="KW-0574">Periplasm</keyword>
<comment type="function">
    <text evidence="4">Involved in the assembly of lipopolysaccharide (LPS). Required for the translocation of LPS from the inner membrane to the outer membrane. May form a bridge between the inner membrane and the outer membrane, via interactions with LptC and LptD, thereby facilitating LPS transfer across the periplasm.</text>
</comment>
<dbReference type="OrthoDB" id="5599500at2"/>
<dbReference type="Gene3D" id="2.60.450.10">
    <property type="entry name" value="Lipopolysaccharide (LPS) transport protein A like domain"/>
    <property type="match status" value="1"/>
</dbReference>
<dbReference type="RefSeq" id="WP_126827101.1">
    <property type="nucleotide sequence ID" value="NZ_PIQG01000002.1"/>
</dbReference>
<evidence type="ECO:0000256" key="4">
    <source>
        <dbReference type="HAMAP-Rule" id="MF_01914"/>
    </source>
</evidence>
<dbReference type="PANTHER" id="PTHR36504">
    <property type="entry name" value="LIPOPOLYSACCHARIDE EXPORT SYSTEM PROTEIN LPTA"/>
    <property type="match status" value="1"/>
</dbReference>
<reference evidence="6 7" key="1">
    <citation type="journal article" date="2011" name="Front. Microbiol.">
        <title>Genomic signatures of strain selection and enhancement in Bacillus atrophaeus var. globigii, a historical biowarfare simulant.</title>
        <authorList>
            <person name="Gibbons H.S."/>
            <person name="Broomall S.M."/>
            <person name="McNew L.A."/>
            <person name="Daligault H."/>
            <person name="Chapman C."/>
            <person name="Bruce D."/>
            <person name="Karavis M."/>
            <person name="Krepps M."/>
            <person name="McGregor P.A."/>
            <person name="Hong C."/>
            <person name="Park K.H."/>
            <person name="Akmal A."/>
            <person name="Feldman A."/>
            <person name="Lin J.S."/>
            <person name="Chang W.E."/>
            <person name="Higgs B.W."/>
            <person name="Demirev P."/>
            <person name="Lindquist J."/>
            <person name="Liem A."/>
            <person name="Fochler E."/>
            <person name="Read T.D."/>
            <person name="Tapia R."/>
            <person name="Johnson S."/>
            <person name="Bishop-Lilly K.A."/>
            <person name="Detter C."/>
            <person name="Han C."/>
            <person name="Sozhamannan S."/>
            <person name="Rosenzweig C.N."/>
            <person name="Skowronski E.W."/>
        </authorList>
    </citation>
    <scope>NUCLEOTIDE SEQUENCE [LARGE SCALE GENOMIC DNA]</scope>
    <source>
        <strain evidence="6 7">PIT1</strain>
    </source>
</reference>
<accession>A0A432ZKR5</accession>
<evidence type="ECO:0000313" key="6">
    <source>
        <dbReference type="EMBL" id="RUO78566.1"/>
    </source>
</evidence>
<dbReference type="AlphaFoldDB" id="A0A432ZKR5"/>
<dbReference type="GO" id="GO:0001530">
    <property type="term" value="F:lipopolysaccharide binding"/>
    <property type="evidence" value="ECO:0007669"/>
    <property type="project" value="InterPro"/>
</dbReference>
<comment type="subunit">
    <text evidence="4">Component of the lipopolysaccharide transport and assembly complex.</text>
</comment>
<comment type="caution">
    <text evidence="6">The sequence shown here is derived from an EMBL/GenBank/DDBJ whole genome shotgun (WGS) entry which is preliminary data.</text>
</comment>
<dbReference type="GO" id="GO:0043165">
    <property type="term" value="P:Gram-negative-bacterium-type cell outer membrane assembly"/>
    <property type="evidence" value="ECO:0007669"/>
    <property type="project" value="UniProtKB-UniRule"/>
</dbReference>
<dbReference type="HAMAP" id="MF_01914">
    <property type="entry name" value="LPS_assembly_LptA"/>
    <property type="match status" value="1"/>
</dbReference>
<keyword evidence="7" id="KW-1185">Reference proteome</keyword>
<dbReference type="GO" id="GO:0009279">
    <property type="term" value="C:cell outer membrane"/>
    <property type="evidence" value="ECO:0007669"/>
    <property type="project" value="TreeGrafter"/>
</dbReference>
<dbReference type="GO" id="GO:0030288">
    <property type="term" value="C:outer membrane-bounded periplasmic space"/>
    <property type="evidence" value="ECO:0007669"/>
    <property type="project" value="TreeGrafter"/>
</dbReference>
<dbReference type="InterPro" id="IPR005653">
    <property type="entry name" value="OstA-like_N"/>
</dbReference>
<dbReference type="InterPro" id="IPR052037">
    <property type="entry name" value="LPS_export_LptA"/>
</dbReference>
<evidence type="ECO:0000256" key="2">
    <source>
        <dbReference type="ARBA" id="ARBA00022729"/>
    </source>
</evidence>
<evidence type="ECO:0000256" key="1">
    <source>
        <dbReference type="ARBA" id="ARBA00022448"/>
    </source>
</evidence>
<evidence type="ECO:0000259" key="5">
    <source>
        <dbReference type="Pfam" id="PF03968"/>
    </source>
</evidence>
<comment type="subcellular location">
    <subcellularLocation>
        <location evidence="4">Periplasm</location>
    </subcellularLocation>
</comment>
<dbReference type="Pfam" id="PF03968">
    <property type="entry name" value="LptD_N"/>
    <property type="match status" value="1"/>
</dbReference>
<keyword evidence="1 4" id="KW-0813">Transport</keyword>
<dbReference type="GO" id="GO:0015920">
    <property type="term" value="P:lipopolysaccharide transport"/>
    <property type="evidence" value="ECO:0007669"/>
    <property type="project" value="UniProtKB-UniRule"/>
</dbReference>
<comment type="similarity">
    <text evidence="4">Belongs to the LptA family.</text>
</comment>
<protein>
    <recommendedName>
        <fullName evidence="4">Lipopolysaccharide export system protein LptA</fullName>
    </recommendedName>
</protein>
<organism evidence="6 7">
    <name type="scientific">Pseudidiomarina taiwanensis</name>
    <dbReference type="NCBI Taxonomy" id="337250"/>
    <lineage>
        <taxon>Bacteria</taxon>
        <taxon>Pseudomonadati</taxon>
        <taxon>Pseudomonadota</taxon>
        <taxon>Gammaproteobacteria</taxon>
        <taxon>Alteromonadales</taxon>
        <taxon>Idiomarinaceae</taxon>
        <taxon>Pseudidiomarina</taxon>
    </lineage>
</organism>